<accession>X0RHL2</accession>
<feature type="non-terminal residue" evidence="1">
    <location>
        <position position="46"/>
    </location>
</feature>
<gene>
    <name evidence="1" type="ORF">S01H1_14745</name>
</gene>
<proteinExistence type="predicted"/>
<name>X0RHL2_9ZZZZ</name>
<organism evidence="1">
    <name type="scientific">marine sediment metagenome</name>
    <dbReference type="NCBI Taxonomy" id="412755"/>
    <lineage>
        <taxon>unclassified sequences</taxon>
        <taxon>metagenomes</taxon>
        <taxon>ecological metagenomes</taxon>
    </lineage>
</organism>
<evidence type="ECO:0000313" key="1">
    <source>
        <dbReference type="EMBL" id="GAF68258.1"/>
    </source>
</evidence>
<comment type="caution">
    <text evidence="1">The sequence shown here is derived from an EMBL/GenBank/DDBJ whole genome shotgun (WGS) entry which is preliminary data.</text>
</comment>
<dbReference type="AlphaFoldDB" id="X0RHL2"/>
<sequence length="46" mass="5364">MEEAERSDRFDKIDAEHKKQAGDLLENYKTVSKMIPEGIDNAYETF</sequence>
<protein>
    <submittedName>
        <fullName evidence="1">Uncharacterized protein</fullName>
    </submittedName>
</protein>
<dbReference type="EMBL" id="BARS01007682">
    <property type="protein sequence ID" value="GAF68258.1"/>
    <property type="molecule type" value="Genomic_DNA"/>
</dbReference>
<reference evidence="1" key="1">
    <citation type="journal article" date="2014" name="Front. Microbiol.">
        <title>High frequency of phylogenetically diverse reductive dehalogenase-homologous genes in deep subseafloor sedimentary metagenomes.</title>
        <authorList>
            <person name="Kawai M."/>
            <person name="Futagami T."/>
            <person name="Toyoda A."/>
            <person name="Takaki Y."/>
            <person name="Nishi S."/>
            <person name="Hori S."/>
            <person name="Arai W."/>
            <person name="Tsubouchi T."/>
            <person name="Morono Y."/>
            <person name="Uchiyama I."/>
            <person name="Ito T."/>
            <person name="Fujiyama A."/>
            <person name="Inagaki F."/>
            <person name="Takami H."/>
        </authorList>
    </citation>
    <scope>NUCLEOTIDE SEQUENCE</scope>
    <source>
        <strain evidence="1">Expedition CK06-06</strain>
    </source>
</reference>